<dbReference type="Pfam" id="PF07361">
    <property type="entry name" value="Cytochrom_B562"/>
    <property type="match status" value="1"/>
</dbReference>
<dbReference type="RefSeq" id="WP_226204622.1">
    <property type="nucleotide sequence ID" value="NZ_JYMX02000001.1"/>
</dbReference>
<gene>
    <name evidence="4" type="ORF">UE95_000340</name>
</gene>
<feature type="signal peptide" evidence="3">
    <location>
        <begin position="1"/>
        <end position="30"/>
    </location>
</feature>
<dbReference type="Proteomes" id="UP000191686">
    <property type="component" value="Unassembled WGS sequence"/>
</dbReference>
<keyword evidence="2 3" id="KW-0732">Signal</keyword>
<evidence type="ECO:0000256" key="3">
    <source>
        <dbReference type="SAM" id="SignalP"/>
    </source>
</evidence>
<evidence type="ECO:0000313" key="4">
    <source>
        <dbReference type="EMBL" id="MCW3709720.1"/>
    </source>
</evidence>
<reference evidence="4 5" key="2">
    <citation type="journal article" date="2017" name="Front. Microbiol.">
        <title>Genomics Reveals a Unique Clone of Burkholderia cenocepacia Harboring an Actively Excising Novel Genomic Island.</title>
        <authorList>
            <person name="Patil P.P."/>
            <person name="Mali S."/>
            <person name="Midha S."/>
            <person name="Gautam V."/>
            <person name="Dash L."/>
            <person name="Kumar S."/>
            <person name="Shastri J."/>
            <person name="Singhal L."/>
            <person name="Patil P.B."/>
        </authorList>
    </citation>
    <scope>NUCLEOTIDE SEQUENCE [LARGE SCALE GENOMIC DNA]</scope>
    <source>
        <strain evidence="4 5">BC-19</strain>
    </source>
</reference>
<evidence type="ECO:0000256" key="1">
    <source>
        <dbReference type="ARBA" id="ARBA00005523"/>
    </source>
</evidence>
<feature type="chain" id="PRO_5044847224" evidence="3">
    <location>
        <begin position="31"/>
        <end position="127"/>
    </location>
</feature>
<evidence type="ECO:0000256" key="2">
    <source>
        <dbReference type="ARBA" id="ARBA00022729"/>
    </source>
</evidence>
<comment type="similarity">
    <text evidence="1">Belongs to the cytochrome b562 family.</text>
</comment>
<dbReference type="Gene3D" id="1.20.120.10">
    <property type="entry name" value="Cytochrome c/b562"/>
    <property type="match status" value="1"/>
</dbReference>
<sequence length="127" mass="14126">MMTMNSPSFRLRFCAALAVLLSVAAAPACAGEIKTLMRDMKHAMQGAMNSRTIAEMKGYVTRLESDAQQASRQRYRDDQSTYDEGMRTLQGELADVDRAIEANDLSAAKQALRRINGTKKHYHDLLG</sequence>
<name>A0ABD4U4T5_9BURK</name>
<comment type="caution">
    <text evidence="4">The sequence shown here is derived from an EMBL/GenBank/DDBJ whole genome shotgun (WGS) entry which is preliminary data.</text>
</comment>
<reference evidence="4 5" key="1">
    <citation type="journal article" date="2017" name="Front. Microbiol.">
        <title>Genomics reveals a unique clone of Burkholderia cenocepacia harbouring an actively excising novel genomic island.</title>
        <authorList>
            <person name="Patil P."/>
            <person name="Mali S."/>
            <person name="Midha S."/>
            <person name="Gautam V."/>
            <person name="Dash L."/>
            <person name="Kumar S."/>
            <person name="Shastri J."/>
            <person name="Singhal L."/>
            <person name="Patil P.B."/>
        </authorList>
    </citation>
    <scope>NUCLEOTIDE SEQUENCE [LARGE SCALE GENOMIC DNA]</scope>
    <source>
        <strain evidence="4 5">BC-19</strain>
    </source>
</reference>
<protein>
    <submittedName>
        <fullName evidence="4">Cytochrome b562</fullName>
    </submittedName>
</protein>
<accession>A0ABD4U4T5</accession>
<evidence type="ECO:0000313" key="5">
    <source>
        <dbReference type="Proteomes" id="UP000191686"/>
    </source>
</evidence>
<proteinExistence type="inferred from homology"/>
<dbReference type="InterPro" id="IPR010980">
    <property type="entry name" value="Cyt_c/b562"/>
</dbReference>
<dbReference type="InterPro" id="IPR009155">
    <property type="entry name" value="Cyt_b562"/>
</dbReference>
<dbReference type="SUPFAM" id="SSF47175">
    <property type="entry name" value="Cytochromes"/>
    <property type="match status" value="1"/>
</dbReference>
<dbReference type="EMBL" id="JYMX02000001">
    <property type="protein sequence ID" value="MCW3709720.1"/>
    <property type="molecule type" value="Genomic_DNA"/>
</dbReference>
<dbReference type="AlphaFoldDB" id="A0ABD4U4T5"/>
<organism evidence="4 5">
    <name type="scientific">Burkholderia cenocepacia</name>
    <dbReference type="NCBI Taxonomy" id="95486"/>
    <lineage>
        <taxon>Bacteria</taxon>
        <taxon>Pseudomonadati</taxon>
        <taxon>Pseudomonadota</taxon>
        <taxon>Betaproteobacteria</taxon>
        <taxon>Burkholderiales</taxon>
        <taxon>Burkholderiaceae</taxon>
        <taxon>Burkholderia</taxon>
        <taxon>Burkholderia cepacia complex</taxon>
    </lineage>
</organism>